<dbReference type="EMBL" id="CM039172">
    <property type="protein sequence ID" value="KAH9775959.1"/>
    <property type="molecule type" value="Genomic_DNA"/>
</dbReference>
<evidence type="ECO:0000313" key="1">
    <source>
        <dbReference type="EMBL" id="KAH9775959.1"/>
    </source>
</evidence>
<evidence type="ECO:0000313" key="2">
    <source>
        <dbReference type="Proteomes" id="UP000829398"/>
    </source>
</evidence>
<gene>
    <name evidence="1" type="ORF">KPL71_006560</name>
</gene>
<reference evidence="2" key="1">
    <citation type="journal article" date="2023" name="Hortic. Res.">
        <title>A chromosome-level phased genome enabling allele-level studies in sweet orange: a case study on citrus Huanglongbing tolerance.</title>
        <authorList>
            <person name="Wu B."/>
            <person name="Yu Q."/>
            <person name="Deng Z."/>
            <person name="Duan Y."/>
            <person name="Luo F."/>
            <person name="Gmitter F. Jr."/>
        </authorList>
    </citation>
    <scope>NUCLEOTIDE SEQUENCE [LARGE SCALE GENOMIC DNA]</scope>
    <source>
        <strain evidence="2">cv. Valencia</strain>
    </source>
</reference>
<comment type="caution">
    <text evidence="1">The sequence shown here is derived from an EMBL/GenBank/DDBJ whole genome shotgun (WGS) entry which is preliminary data.</text>
</comment>
<organism evidence="1 2">
    <name type="scientific">Citrus sinensis</name>
    <name type="common">Sweet orange</name>
    <name type="synonym">Citrus aurantium var. sinensis</name>
    <dbReference type="NCBI Taxonomy" id="2711"/>
    <lineage>
        <taxon>Eukaryota</taxon>
        <taxon>Viridiplantae</taxon>
        <taxon>Streptophyta</taxon>
        <taxon>Embryophyta</taxon>
        <taxon>Tracheophyta</taxon>
        <taxon>Spermatophyta</taxon>
        <taxon>Magnoliopsida</taxon>
        <taxon>eudicotyledons</taxon>
        <taxon>Gunneridae</taxon>
        <taxon>Pentapetalae</taxon>
        <taxon>rosids</taxon>
        <taxon>malvids</taxon>
        <taxon>Sapindales</taxon>
        <taxon>Rutaceae</taxon>
        <taxon>Aurantioideae</taxon>
        <taxon>Citrus</taxon>
    </lineage>
</organism>
<proteinExistence type="predicted"/>
<accession>A0ACB8LRG5</accession>
<protein>
    <submittedName>
        <fullName evidence="1">Formin-like protein 8</fullName>
    </submittedName>
</protein>
<dbReference type="Proteomes" id="UP000829398">
    <property type="component" value="Chromosome 3"/>
</dbReference>
<name>A0ACB8LRG5_CITSI</name>
<keyword evidence="2" id="KW-1185">Reference proteome</keyword>
<sequence>MQVRLRTESSSRTVVGHVKLKSLHWDKVATNVDHSMVWNEINDGSLRFDDEQIENLFGYSTINRRLYERSKTSMSSGSSNAAPTAELFILEPRKLGDAESFLFHILKAVPSAFTRVNAILFRSNYESEILQLKESLQALEMGYKELPTRVIFLKLLEAILKAGNKINAGTSRGNAQRFNLSALRKLSNVKSTDGKTTLLHFVVEQVIRSKGRRGELNGNHILGRTFSKRSKTGDSNSKSSTLKERDNKYLKQRLPAVEGLSNEFTNVKKAVMIKLDTFINTCSALASRVVEIRELVTHCASSEKCGFLKEMKGLLEECEEELKLVRNEQNRTMELVKGTTKYYQGGVCADISRNLQKKNETTSVSSSPPLSPPSRSPVKFINLPKQLMSDIRAAAYSSESYDSF</sequence>